<proteinExistence type="predicted"/>
<gene>
    <name evidence="3" type="primary">pilV</name>
    <name evidence="3" type="ORF">H2Z84_03500</name>
</gene>
<dbReference type="NCBIfam" id="TIGR02523">
    <property type="entry name" value="type_IV_pilV"/>
    <property type="match status" value="1"/>
</dbReference>
<name>A0A838Y0N6_9NEIS</name>
<dbReference type="AlphaFoldDB" id="A0A838Y0N6"/>
<dbReference type="SUPFAM" id="SSF54523">
    <property type="entry name" value="Pili subunits"/>
    <property type="match status" value="1"/>
</dbReference>
<feature type="domain" description="Type IV pilin Tt1218-like" evidence="2">
    <location>
        <begin position="36"/>
        <end position="98"/>
    </location>
</feature>
<dbReference type="RefSeq" id="WP_181834744.1">
    <property type="nucleotide sequence ID" value="NZ_JACERN010000010.1"/>
</dbReference>
<feature type="transmembrane region" description="Helical" evidence="1">
    <location>
        <begin position="14"/>
        <end position="36"/>
    </location>
</feature>
<dbReference type="Proteomes" id="UP000545606">
    <property type="component" value="Unassembled WGS sequence"/>
</dbReference>
<dbReference type="NCBIfam" id="TIGR02532">
    <property type="entry name" value="IV_pilin_GFxxxE"/>
    <property type="match status" value="1"/>
</dbReference>
<dbReference type="InterPro" id="IPR045584">
    <property type="entry name" value="Pilin-like"/>
</dbReference>
<organism evidence="3 4">
    <name type="scientific">Aquitalea aquatica</name>
    <dbReference type="NCBI Taxonomy" id="3044273"/>
    <lineage>
        <taxon>Bacteria</taxon>
        <taxon>Pseudomonadati</taxon>
        <taxon>Pseudomonadota</taxon>
        <taxon>Betaproteobacteria</taxon>
        <taxon>Neisseriales</taxon>
        <taxon>Chromobacteriaceae</taxon>
        <taxon>Aquitalea</taxon>
    </lineage>
</organism>
<evidence type="ECO:0000256" key="1">
    <source>
        <dbReference type="SAM" id="Phobius"/>
    </source>
</evidence>
<dbReference type="Pfam" id="PF07963">
    <property type="entry name" value="N_methyl"/>
    <property type="match status" value="1"/>
</dbReference>
<dbReference type="Gene3D" id="3.30.700.10">
    <property type="entry name" value="Glycoprotein, Type 4 Pilin"/>
    <property type="match status" value="1"/>
</dbReference>
<sequence>MSQRQVVWPSARGFTLLEVLVAIVILAIGLLGIAGLQLNNLRYSAQSAARAQASLLAEQMAERIRNNPAVDYSQTASGTVTNCFTASCTTTQQRDFDLSEMSSIVADPVRGGMSSGTISVASATNGYTVSIGWQERAGYAAGQASQGIAVSQAAQLQFFVRPN</sequence>
<dbReference type="InterPro" id="IPR012902">
    <property type="entry name" value="N_methyl_site"/>
</dbReference>
<dbReference type="InterPro" id="IPR013362">
    <property type="entry name" value="Pilus_4_PilV"/>
</dbReference>
<keyword evidence="4" id="KW-1185">Reference proteome</keyword>
<keyword evidence="1" id="KW-0812">Transmembrane</keyword>
<dbReference type="EMBL" id="JACERN010000010">
    <property type="protein sequence ID" value="MBA4707458.1"/>
    <property type="molecule type" value="Genomic_DNA"/>
</dbReference>
<protein>
    <submittedName>
        <fullName evidence="3">Type IV pilus modification protein PilV</fullName>
    </submittedName>
</protein>
<keyword evidence="1" id="KW-1133">Transmembrane helix</keyword>
<comment type="caution">
    <text evidence="3">The sequence shown here is derived from an EMBL/GenBank/DDBJ whole genome shotgun (WGS) entry which is preliminary data.</text>
</comment>
<accession>A0A838Y0N6</accession>
<dbReference type="Pfam" id="PF22150">
    <property type="entry name" value="Tt1218-like"/>
    <property type="match status" value="1"/>
</dbReference>
<evidence type="ECO:0000259" key="2">
    <source>
        <dbReference type="Pfam" id="PF22150"/>
    </source>
</evidence>
<evidence type="ECO:0000313" key="3">
    <source>
        <dbReference type="EMBL" id="MBA4707458.1"/>
    </source>
</evidence>
<dbReference type="InterPro" id="IPR054402">
    <property type="entry name" value="Tt1218-like_dom"/>
</dbReference>
<evidence type="ECO:0000313" key="4">
    <source>
        <dbReference type="Proteomes" id="UP000545606"/>
    </source>
</evidence>
<reference evidence="3 4" key="1">
    <citation type="submission" date="2020-07" db="EMBL/GenBank/DDBJ databases">
        <title>Draft genome sequence of violacein-producing bacteria and related species.</title>
        <authorList>
            <person name="Wilson H.S."/>
            <person name="De Leon M.E."/>
        </authorList>
    </citation>
    <scope>NUCLEOTIDE SEQUENCE [LARGE SCALE GENOMIC DNA]</scope>
    <source>
        <strain evidence="3 4">HSC-21Su07</strain>
    </source>
</reference>
<dbReference type="PROSITE" id="PS00409">
    <property type="entry name" value="PROKAR_NTER_METHYL"/>
    <property type="match status" value="1"/>
</dbReference>
<keyword evidence="1" id="KW-0472">Membrane</keyword>